<protein>
    <submittedName>
        <fullName evidence="1">Uncharacterized protein</fullName>
    </submittedName>
</protein>
<dbReference type="Proteomes" id="UP000091857">
    <property type="component" value="Chromosome 10"/>
</dbReference>
<dbReference type="EMBL" id="CM004396">
    <property type="protein sequence ID" value="KAG8645838.1"/>
    <property type="molecule type" value="Genomic_DNA"/>
</dbReference>
<evidence type="ECO:0000313" key="1">
    <source>
        <dbReference type="EMBL" id="KAG8645838.1"/>
    </source>
</evidence>
<comment type="caution">
    <text evidence="1">The sequence shown here is derived from an EMBL/GenBank/DDBJ whole genome shotgun (WGS) entry which is preliminary data.</text>
</comment>
<organism evidence="1 2">
    <name type="scientific">Manihot esculenta</name>
    <name type="common">Cassava</name>
    <name type="synonym">Jatropha manihot</name>
    <dbReference type="NCBI Taxonomy" id="3983"/>
    <lineage>
        <taxon>Eukaryota</taxon>
        <taxon>Viridiplantae</taxon>
        <taxon>Streptophyta</taxon>
        <taxon>Embryophyta</taxon>
        <taxon>Tracheophyta</taxon>
        <taxon>Spermatophyta</taxon>
        <taxon>Magnoliopsida</taxon>
        <taxon>eudicotyledons</taxon>
        <taxon>Gunneridae</taxon>
        <taxon>Pentapetalae</taxon>
        <taxon>rosids</taxon>
        <taxon>fabids</taxon>
        <taxon>Malpighiales</taxon>
        <taxon>Euphorbiaceae</taxon>
        <taxon>Crotonoideae</taxon>
        <taxon>Manihoteae</taxon>
        <taxon>Manihot</taxon>
    </lineage>
</organism>
<proteinExistence type="predicted"/>
<name>A0ACB7GZL2_MANES</name>
<keyword evidence="2" id="KW-1185">Reference proteome</keyword>
<sequence>MFGVGILDKGKGIAEESSEGAGNPAVSMGLHVVGLGGKVILSKPKGARVVMPKDYNSTRSVADNRDMFNFTPKIKLVSFDGKEPWSWLQKCIMYFEIYGIVREQRVAVASLLLMDRADSWYHNWIKEQGNTLRRILREIFVVGLGRISWRMW</sequence>
<gene>
    <name evidence="1" type="ORF">MANES_10G098550v8</name>
</gene>
<evidence type="ECO:0000313" key="2">
    <source>
        <dbReference type="Proteomes" id="UP000091857"/>
    </source>
</evidence>
<accession>A0ACB7GZL2</accession>
<reference evidence="2" key="1">
    <citation type="journal article" date="2016" name="Nat. Biotechnol.">
        <title>Sequencing wild and cultivated cassava and related species reveals extensive interspecific hybridization and genetic diversity.</title>
        <authorList>
            <person name="Bredeson J.V."/>
            <person name="Lyons J.B."/>
            <person name="Prochnik S.E."/>
            <person name="Wu G.A."/>
            <person name="Ha C.M."/>
            <person name="Edsinger-Gonzales E."/>
            <person name="Grimwood J."/>
            <person name="Schmutz J."/>
            <person name="Rabbi I.Y."/>
            <person name="Egesi C."/>
            <person name="Nauluvula P."/>
            <person name="Lebot V."/>
            <person name="Ndunguru J."/>
            <person name="Mkamilo G."/>
            <person name="Bart R.S."/>
            <person name="Setter T.L."/>
            <person name="Gleadow R.M."/>
            <person name="Kulakow P."/>
            <person name="Ferguson M.E."/>
            <person name="Rounsley S."/>
            <person name="Rokhsar D.S."/>
        </authorList>
    </citation>
    <scope>NUCLEOTIDE SEQUENCE [LARGE SCALE GENOMIC DNA]</scope>
    <source>
        <strain evidence="2">cv. AM560-2</strain>
    </source>
</reference>